<evidence type="ECO:0000256" key="1">
    <source>
        <dbReference type="SAM" id="MobiDB-lite"/>
    </source>
</evidence>
<sequence length="102" mass="11192">MADQLSMFTMLQAQPEQRKPVQVDAPLDPLPEPDIADPVGFVRCVRESMAALTHGRPFDIATMESLPVWETEAERSAVRAVIAVFGIDLKNGMAILENQEAA</sequence>
<evidence type="ECO:0000313" key="3">
    <source>
        <dbReference type="Proteomes" id="UP001216899"/>
    </source>
</evidence>
<name>A0ABY7UNC3_9RHOB</name>
<gene>
    <name evidence="2" type="ORF">PRL19_08870</name>
</gene>
<protein>
    <submittedName>
        <fullName evidence="2">Uncharacterized protein</fullName>
    </submittedName>
</protein>
<dbReference type="RefSeq" id="WP_273742688.1">
    <property type="nucleotide sequence ID" value="NZ_CP117466.1"/>
</dbReference>
<accession>A0ABY7UNC3</accession>
<dbReference type="EMBL" id="CP117466">
    <property type="protein sequence ID" value="WDA11432.1"/>
    <property type="molecule type" value="Genomic_DNA"/>
</dbReference>
<dbReference type="Proteomes" id="UP001216899">
    <property type="component" value="Chromosome"/>
</dbReference>
<proteinExistence type="predicted"/>
<organism evidence="2 3">
    <name type="scientific">Paracoccus marcusii</name>
    <dbReference type="NCBI Taxonomy" id="59779"/>
    <lineage>
        <taxon>Bacteria</taxon>
        <taxon>Pseudomonadati</taxon>
        <taxon>Pseudomonadota</taxon>
        <taxon>Alphaproteobacteria</taxon>
        <taxon>Rhodobacterales</taxon>
        <taxon>Paracoccaceae</taxon>
        <taxon>Paracoccus</taxon>
    </lineage>
</organism>
<keyword evidence="3" id="KW-1185">Reference proteome</keyword>
<evidence type="ECO:0000313" key="2">
    <source>
        <dbReference type="EMBL" id="WDA11432.1"/>
    </source>
</evidence>
<feature type="region of interest" description="Disordered" evidence="1">
    <location>
        <begin position="13"/>
        <end position="34"/>
    </location>
</feature>
<reference evidence="2 3" key="1">
    <citation type="submission" date="2023-02" db="EMBL/GenBank/DDBJ databases">
        <title>Whole genome sequenc of Paracoccus marcusii MBLB0836.</title>
        <authorList>
            <person name="Seo M.-J."/>
            <person name="Cho E.-S."/>
            <person name="Hwang C.Y."/>
        </authorList>
    </citation>
    <scope>NUCLEOTIDE SEQUENCE [LARGE SCALE GENOMIC DNA]</scope>
    <source>
        <strain evidence="2 3">MBLB0836</strain>
    </source>
</reference>